<dbReference type="Gene3D" id="3.40.390.10">
    <property type="entry name" value="Collagenase (Catalytic Domain)"/>
    <property type="match status" value="1"/>
</dbReference>
<sequence>MADEKSKPSALHVCSTILPKGAPSSNIIPTKDGPDRLAMPTSSFWPNGKKLRVKLLPGASKKVQDKVKYYAQQWENYANIDFRFVDDDDAEIRVSSVLDGSS</sequence>
<dbReference type="GeneID" id="27337045"/>
<dbReference type="Proteomes" id="UP000053328">
    <property type="component" value="Unassembled WGS sequence"/>
</dbReference>
<evidence type="ECO:0000313" key="2">
    <source>
        <dbReference type="Proteomes" id="UP000053328"/>
    </source>
</evidence>
<proteinExistence type="predicted"/>
<dbReference type="VEuPathDB" id="FungiDB:PV08_09962"/>
<dbReference type="EMBL" id="KN847498">
    <property type="protein sequence ID" value="KIW12684.1"/>
    <property type="molecule type" value="Genomic_DNA"/>
</dbReference>
<dbReference type="InterPro" id="IPR024079">
    <property type="entry name" value="MetalloPept_cat_dom_sf"/>
</dbReference>
<name>A0A0D2BNH2_9EURO</name>
<keyword evidence="2" id="KW-1185">Reference proteome</keyword>
<accession>A0A0D2BNH2</accession>
<dbReference type="AlphaFoldDB" id="A0A0D2BNH2"/>
<reference evidence="1 2" key="1">
    <citation type="submission" date="2015-01" db="EMBL/GenBank/DDBJ databases">
        <title>The Genome Sequence of Exophiala spinifera CBS89968.</title>
        <authorList>
            <consortium name="The Broad Institute Genomics Platform"/>
            <person name="Cuomo C."/>
            <person name="de Hoog S."/>
            <person name="Gorbushina A."/>
            <person name="Stielow B."/>
            <person name="Teixiera M."/>
            <person name="Abouelleil A."/>
            <person name="Chapman S.B."/>
            <person name="Priest M."/>
            <person name="Young S.K."/>
            <person name="Wortman J."/>
            <person name="Nusbaum C."/>
            <person name="Birren B."/>
        </authorList>
    </citation>
    <scope>NUCLEOTIDE SEQUENCE [LARGE SCALE GENOMIC DNA]</scope>
    <source>
        <strain evidence="1 2">CBS 89968</strain>
    </source>
</reference>
<protein>
    <submittedName>
        <fullName evidence="1">Uncharacterized protein</fullName>
    </submittedName>
</protein>
<dbReference type="SUPFAM" id="SSF55486">
    <property type="entry name" value="Metalloproteases ('zincins'), catalytic domain"/>
    <property type="match status" value="1"/>
</dbReference>
<evidence type="ECO:0000313" key="1">
    <source>
        <dbReference type="EMBL" id="KIW12684.1"/>
    </source>
</evidence>
<dbReference type="HOGENOM" id="CLU_2277516_0_0_1"/>
<dbReference type="RefSeq" id="XP_016232900.1">
    <property type="nucleotide sequence ID" value="XM_016384277.1"/>
</dbReference>
<organism evidence="1 2">
    <name type="scientific">Exophiala spinifera</name>
    <dbReference type="NCBI Taxonomy" id="91928"/>
    <lineage>
        <taxon>Eukaryota</taxon>
        <taxon>Fungi</taxon>
        <taxon>Dikarya</taxon>
        <taxon>Ascomycota</taxon>
        <taxon>Pezizomycotina</taxon>
        <taxon>Eurotiomycetes</taxon>
        <taxon>Chaetothyriomycetidae</taxon>
        <taxon>Chaetothyriales</taxon>
        <taxon>Herpotrichiellaceae</taxon>
        <taxon>Exophiala</taxon>
    </lineage>
</organism>
<dbReference type="STRING" id="91928.A0A0D2BNH2"/>
<dbReference type="OrthoDB" id="291007at2759"/>
<dbReference type="GO" id="GO:0008237">
    <property type="term" value="F:metallopeptidase activity"/>
    <property type="evidence" value="ECO:0007669"/>
    <property type="project" value="InterPro"/>
</dbReference>
<gene>
    <name evidence="1" type="ORF">PV08_09962</name>
</gene>